<dbReference type="PANTHER" id="PTHR36617">
    <property type="entry name" value="PROTEIN, PUTATIVE-RELATED"/>
    <property type="match status" value="1"/>
</dbReference>
<dbReference type="Proteomes" id="UP000245207">
    <property type="component" value="Unassembled WGS sequence"/>
</dbReference>
<feature type="domain" description="Reverse transcriptase zinc-binding" evidence="1">
    <location>
        <begin position="102"/>
        <end position="187"/>
    </location>
</feature>
<dbReference type="Pfam" id="PF13966">
    <property type="entry name" value="zf-RVT"/>
    <property type="match status" value="1"/>
</dbReference>
<dbReference type="GO" id="GO:0003964">
    <property type="term" value="F:RNA-directed DNA polymerase activity"/>
    <property type="evidence" value="ECO:0007669"/>
    <property type="project" value="UniProtKB-KW"/>
</dbReference>
<dbReference type="AlphaFoldDB" id="A0A2U1KE67"/>
<dbReference type="InterPro" id="IPR026960">
    <property type="entry name" value="RVT-Znf"/>
</dbReference>
<keyword evidence="2" id="KW-0695">RNA-directed DNA polymerase</keyword>
<evidence type="ECO:0000313" key="2">
    <source>
        <dbReference type="EMBL" id="PWA35067.1"/>
    </source>
</evidence>
<keyword evidence="3" id="KW-1185">Reference proteome</keyword>
<keyword evidence="2" id="KW-0808">Transferase</keyword>
<dbReference type="EMBL" id="PKPP01020761">
    <property type="protein sequence ID" value="PWA35067.1"/>
    <property type="molecule type" value="Genomic_DNA"/>
</dbReference>
<reference evidence="2 3" key="1">
    <citation type="journal article" date="2018" name="Mol. Plant">
        <title>The genome of Artemisia annua provides insight into the evolution of Asteraceae family and artemisinin biosynthesis.</title>
        <authorList>
            <person name="Shen Q."/>
            <person name="Zhang L."/>
            <person name="Liao Z."/>
            <person name="Wang S."/>
            <person name="Yan T."/>
            <person name="Shi P."/>
            <person name="Liu M."/>
            <person name="Fu X."/>
            <person name="Pan Q."/>
            <person name="Wang Y."/>
            <person name="Lv Z."/>
            <person name="Lu X."/>
            <person name="Zhang F."/>
            <person name="Jiang W."/>
            <person name="Ma Y."/>
            <person name="Chen M."/>
            <person name="Hao X."/>
            <person name="Li L."/>
            <person name="Tang Y."/>
            <person name="Lv G."/>
            <person name="Zhou Y."/>
            <person name="Sun X."/>
            <person name="Brodelius P.E."/>
            <person name="Rose J.K.C."/>
            <person name="Tang K."/>
        </authorList>
    </citation>
    <scope>NUCLEOTIDE SEQUENCE [LARGE SCALE GENOMIC DNA]</scope>
    <source>
        <strain evidence="3">cv. Huhao1</strain>
        <tissue evidence="2">Leaf</tissue>
    </source>
</reference>
<comment type="caution">
    <text evidence="2">The sequence shown here is derived from an EMBL/GenBank/DDBJ whole genome shotgun (WGS) entry which is preliminary data.</text>
</comment>
<proteinExistence type="predicted"/>
<name>A0A2U1KE67_ARTAN</name>
<evidence type="ECO:0000259" key="1">
    <source>
        <dbReference type="Pfam" id="PF13966"/>
    </source>
</evidence>
<accession>A0A2U1KE67</accession>
<evidence type="ECO:0000313" key="3">
    <source>
        <dbReference type="Proteomes" id="UP000245207"/>
    </source>
</evidence>
<gene>
    <name evidence="2" type="ORF">CTI12_AA612940</name>
</gene>
<keyword evidence="2" id="KW-0548">Nucleotidyltransferase</keyword>
<dbReference type="OrthoDB" id="1040744at2759"/>
<protein>
    <submittedName>
        <fullName evidence="2">Reverse transcriptase domain, Reverse transcriptase zinc-binding domain protein</fullName>
    </submittedName>
</protein>
<dbReference type="PANTHER" id="PTHR36617:SF5">
    <property type="entry name" value="OS05G0421675 PROTEIN"/>
    <property type="match status" value="1"/>
</dbReference>
<sequence>MIRGIVGNGRKVRFWIDPWITSKPLKDLYPDLFRLEENKWCYVDAIIGSQHHGRGITWKWKKQPALGSEVDALIDCHKLVADVVIDEKDDRWFWNHGPNVEFSVRDVRKWLKGADVLHYDSRFTWCKWLPNKCNIFMWRANMDRIPTLHALRRRNIYVGEGMCVFCGEAEETSDHLFSACRLVDGVWNGIASWCKIYPFFVFSTNDVLQIVKHVGGSKAKQDIIYGVIILTCWRIWNARNEKVFTSKDTNVAQIISDVKSLGYLWFRGRHKGGSIEWKDWCNFYFPMM</sequence>
<organism evidence="2 3">
    <name type="scientific">Artemisia annua</name>
    <name type="common">Sweet wormwood</name>
    <dbReference type="NCBI Taxonomy" id="35608"/>
    <lineage>
        <taxon>Eukaryota</taxon>
        <taxon>Viridiplantae</taxon>
        <taxon>Streptophyta</taxon>
        <taxon>Embryophyta</taxon>
        <taxon>Tracheophyta</taxon>
        <taxon>Spermatophyta</taxon>
        <taxon>Magnoliopsida</taxon>
        <taxon>eudicotyledons</taxon>
        <taxon>Gunneridae</taxon>
        <taxon>Pentapetalae</taxon>
        <taxon>asterids</taxon>
        <taxon>campanulids</taxon>
        <taxon>Asterales</taxon>
        <taxon>Asteraceae</taxon>
        <taxon>Asteroideae</taxon>
        <taxon>Anthemideae</taxon>
        <taxon>Artemisiinae</taxon>
        <taxon>Artemisia</taxon>
    </lineage>
</organism>